<evidence type="ECO:0000256" key="1">
    <source>
        <dbReference type="SAM" id="Phobius"/>
    </source>
</evidence>
<gene>
    <name evidence="2" type="ORF">RRF57_009229</name>
</gene>
<name>A0AAN7Z1E9_9PEZI</name>
<evidence type="ECO:0000313" key="2">
    <source>
        <dbReference type="EMBL" id="KAK5633515.1"/>
    </source>
</evidence>
<keyword evidence="1" id="KW-0472">Membrane</keyword>
<keyword evidence="1" id="KW-1133">Transmembrane helix</keyword>
<dbReference type="Proteomes" id="UP001305414">
    <property type="component" value="Unassembled WGS sequence"/>
</dbReference>
<evidence type="ECO:0000313" key="3">
    <source>
        <dbReference type="Proteomes" id="UP001305414"/>
    </source>
</evidence>
<dbReference type="AlphaFoldDB" id="A0AAN7Z1E9"/>
<organism evidence="2 3">
    <name type="scientific">Xylaria bambusicola</name>
    <dbReference type="NCBI Taxonomy" id="326684"/>
    <lineage>
        <taxon>Eukaryota</taxon>
        <taxon>Fungi</taxon>
        <taxon>Dikarya</taxon>
        <taxon>Ascomycota</taxon>
        <taxon>Pezizomycotina</taxon>
        <taxon>Sordariomycetes</taxon>
        <taxon>Xylariomycetidae</taxon>
        <taxon>Xylariales</taxon>
        <taxon>Xylariaceae</taxon>
        <taxon>Xylaria</taxon>
    </lineage>
</organism>
<dbReference type="PANTHER" id="PTHR37544:SF3">
    <property type="entry name" value="SPRAY"/>
    <property type="match status" value="1"/>
</dbReference>
<proteinExistence type="predicted"/>
<dbReference type="PANTHER" id="PTHR37544">
    <property type="entry name" value="SPRAY-RELATED"/>
    <property type="match status" value="1"/>
</dbReference>
<comment type="caution">
    <text evidence="2">The sequence shown here is derived from an EMBL/GenBank/DDBJ whole genome shotgun (WGS) entry which is preliminary data.</text>
</comment>
<keyword evidence="3" id="KW-1185">Reference proteome</keyword>
<sequence length="160" mass="17559">MYQHFVNNELSLTTGGYAYQPFGEKLPDDIGQRVSSETKRELSAANSTSSEHVILQVSRSVKLLNISKPAAWICLAILTYLLVTCGTLVIVSRQYTRMVPALVDSIADTAVLVAGSTKLLELAKLRSTRGIKKDSRVCAKLGWFSDAEGQKRWGVELVAQ</sequence>
<dbReference type="EMBL" id="JAWHQM010000033">
    <property type="protein sequence ID" value="KAK5633515.1"/>
    <property type="molecule type" value="Genomic_DNA"/>
</dbReference>
<keyword evidence="1" id="KW-0812">Transmembrane</keyword>
<accession>A0AAN7Z1E9</accession>
<reference evidence="2 3" key="1">
    <citation type="submission" date="2023-10" db="EMBL/GenBank/DDBJ databases">
        <title>Draft genome sequence of Xylaria bambusicola isolate GMP-LS, the root and basal stem rot pathogen of sugarcane in Indonesia.</title>
        <authorList>
            <person name="Selvaraj P."/>
            <person name="Muralishankar V."/>
            <person name="Muruganantham S."/>
            <person name="Sp S."/>
            <person name="Haryani S."/>
            <person name="Lau K.J.X."/>
            <person name="Naqvi N.I."/>
        </authorList>
    </citation>
    <scope>NUCLEOTIDE SEQUENCE [LARGE SCALE GENOMIC DNA]</scope>
    <source>
        <strain evidence="2">GMP-LS</strain>
    </source>
</reference>
<feature type="transmembrane region" description="Helical" evidence="1">
    <location>
        <begin position="70"/>
        <end position="91"/>
    </location>
</feature>
<protein>
    <submittedName>
        <fullName evidence="2">Uncharacterized protein</fullName>
    </submittedName>
</protein>